<reference evidence="10 11" key="1">
    <citation type="submission" date="2018-10" db="EMBL/GenBank/DDBJ databases">
        <title>Genomic Encyclopedia of Archaeal and Bacterial Type Strains, Phase II (KMG-II): from individual species to whole genera.</title>
        <authorList>
            <person name="Goeker M."/>
        </authorList>
    </citation>
    <scope>NUCLEOTIDE SEQUENCE [LARGE SCALE GENOMIC DNA]</scope>
    <source>
        <strain evidence="10 11">DSM 19727</strain>
    </source>
</reference>
<dbReference type="AlphaFoldDB" id="A0A3M0A176"/>
<evidence type="ECO:0000256" key="7">
    <source>
        <dbReference type="SAM" id="SignalP"/>
    </source>
</evidence>
<comment type="similarity">
    <text evidence="2">Belongs to the cyclophilin-type PPIase family.</text>
</comment>
<comment type="caution">
    <text evidence="10">The sequence shown here is derived from an EMBL/GenBank/DDBJ whole genome shotgun (WGS) entry which is preliminary data.</text>
</comment>
<dbReference type="InterPro" id="IPR046357">
    <property type="entry name" value="PPIase_dom_sf"/>
</dbReference>
<gene>
    <name evidence="10" type="ORF">BC961_0518</name>
</gene>
<dbReference type="InterPro" id="IPR002130">
    <property type="entry name" value="Cyclophilin-type_PPIase_dom"/>
</dbReference>
<organism evidence="10 11">
    <name type="scientific">Flavobacterium weaverense</name>
    <dbReference type="NCBI Taxonomy" id="271156"/>
    <lineage>
        <taxon>Bacteria</taxon>
        <taxon>Pseudomonadati</taxon>
        <taxon>Bacteroidota</taxon>
        <taxon>Flavobacteriia</taxon>
        <taxon>Flavobacteriales</taxon>
        <taxon>Flavobacteriaceae</taxon>
        <taxon>Flavobacterium</taxon>
    </lineage>
</organism>
<dbReference type="Proteomes" id="UP000280368">
    <property type="component" value="Unassembled WGS sequence"/>
</dbReference>
<feature type="domain" description="PPIase cyclophilin-type" evidence="9">
    <location>
        <begin position="64"/>
        <end position="194"/>
    </location>
</feature>
<dbReference type="SUPFAM" id="SSF50891">
    <property type="entry name" value="Cyclophilin-like"/>
    <property type="match status" value="1"/>
</dbReference>
<dbReference type="Gene3D" id="3.10.50.40">
    <property type="match status" value="1"/>
</dbReference>
<evidence type="ECO:0000256" key="6">
    <source>
        <dbReference type="PROSITE-ProRule" id="PRU00277"/>
    </source>
</evidence>
<evidence type="ECO:0000256" key="3">
    <source>
        <dbReference type="ARBA" id="ARBA00013194"/>
    </source>
</evidence>
<keyword evidence="11" id="KW-1185">Reference proteome</keyword>
<evidence type="ECO:0000256" key="5">
    <source>
        <dbReference type="ARBA" id="ARBA00023235"/>
    </source>
</evidence>
<feature type="signal peptide" evidence="7">
    <location>
        <begin position="1"/>
        <end position="18"/>
    </location>
</feature>
<dbReference type="PRINTS" id="PR00153">
    <property type="entry name" value="CSAPPISMRASE"/>
</dbReference>
<dbReference type="PROSITE" id="PS00170">
    <property type="entry name" value="CSA_PPIASE_1"/>
    <property type="match status" value="1"/>
</dbReference>
<dbReference type="EC" id="5.2.1.8" evidence="3 6"/>
<evidence type="ECO:0000256" key="1">
    <source>
        <dbReference type="ARBA" id="ARBA00000971"/>
    </source>
</evidence>
<dbReference type="PROSITE" id="PS50072">
    <property type="entry name" value="CSA_PPIASE_2"/>
    <property type="match status" value="1"/>
</dbReference>
<proteinExistence type="inferred from homology"/>
<dbReference type="PROSITE" id="PS50059">
    <property type="entry name" value="FKBP_PPIASE"/>
    <property type="match status" value="1"/>
</dbReference>
<dbReference type="InterPro" id="IPR001179">
    <property type="entry name" value="PPIase_FKBP_dom"/>
</dbReference>
<dbReference type="Pfam" id="PF00160">
    <property type="entry name" value="Pro_isomerase"/>
    <property type="match status" value="1"/>
</dbReference>
<dbReference type="InterPro" id="IPR029000">
    <property type="entry name" value="Cyclophilin-like_dom_sf"/>
</dbReference>
<dbReference type="RefSeq" id="WP_121924261.1">
    <property type="nucleotide sequence ID" value="NZ_CBCSGA010000012.1"/>
</dbReference>
<dbReference type="SUPFAM" id="SSF54534">
    <property type="entry name" value="FKBP-like"/>
    <property type="match status" value="1"/>
</dbReference>
<evidence type="ECO:0000256" key="2">
    <source>
        <dbReference type="ARBA" id="ARBA00007365"/>
    </source>
</evidence>
<keyword evidence="4 6" id="KW-0697">Rotamase</keyword>
<keyword evidence="7" id="KW-0732">Signal</keyword>
<dbReference type="Gene3D" id="2.40.100.10">
    <property type="entry name" value="Cyclophilin-like"/>
    <property type="match status" value="1"/>
</dbReference>
<dbReference type="OrthoDB" id="9807797at2"/>
<dbReference type="GO" id="GO:0003755">
    <property type="term" value="F:peptidyl-prolyl cis-trans isomerase activity"/>
    <property type="evidence" value="ECO:0007669"/>
    <property type="project" value="UniProtKB-KW"/>
</dbReference>
<evidence type="ECO:0000313" key="11">
    <source>
        <dbReference type="Proteomes" id="UP000280368"/>
    </source>
</evidence>
<dbReference type="PANTHER" id="PTHR45625">
    <property type="entry name" value="PEPTIDYL-PROLYL CIS-TRANS ISOMERASE-RELATED"/>
    <property type="match status" value="1"/>
</dbReference>
<keyword evidence="5 6" id="KW-0413">Isomerase</keyword>
<name>A0A3M0A176_9FLAO</name>
<evidence type="ECO:0000256" key="4">
    <source>
        <dbReference type="ARBA" id="ARBA00023110"/>
    </source>
</evidence>
<dbReference type="GO" id="GO:0006457">
    <property type="term" value="P:protein folding"/>
    <property type="evidence" value="ECO:0007669"/>
    <property type="project" value="InterPro"/>
</dbReference>
<evidence type="ECO:0000259" key="8">
    <source>
        <dbReference type="PROSITE" id="PS50059"/>
    </source>
</evidence>
<evidence type="ECO:0000313" key="10">
    <source>
        <dbReference type="EMBL" id="RMA78144.1"/>
    </source>
</evidence>
<dbReference type="Pfam" id="PF00254">
    <property type="entry name" value="FKBP_C"/>
    <property type="match status" value="1"/>
</dbReference>
<feature type="domain" description="PPIase FKBP-type" evidence="8">
    <location>
        <begin position="302"/>
        <end position="408"/>
    </location>
</feature>
<accession>A0A3M0A176</accession>
<evidence type="ECO:0000259" key="9">
    <source>
        <dbReference type="PROSITE" id="PS50072"/>
    </source>
</evidence>
<sequence length="412" mass="44765">MKFKILFLLFLGVLSVHSQTIKKTVTAKKPATAVKATVKKAVAPIARTAVVTEGIFATISTNKGDITIQLEYQKAPITVANFIALAEGNNTFVKDEKLKGKPFYDGLKFHRVINDFMIQGGDPSGNGSGGPGYSFKDEFTDLKHSSAGILSMANSGPTTNGSQFFITHKATPWLDGKHTVFGHVTKGMNVVNTIVKDDVITKVIISKKGVLAQKFDAAKVFTDYFSTKSVEQMKQDLAVAESKAKQAALQAEAKKEYLAKYGPVAVAKVKYLAEVKSSATTTPSGLIYKIVKKGTDTKPADKSTFFFHYAGYFEDGTLFDSSYEVVSKEYGKFDANRAMQNGYQAFPFEAGKKDGMIPGFIEALSLMSYGDKVVAFLPSSLAYGERGAGDVIPPNTNLVFELEMFEKQPATK</sequence>
<feature type="chain" id="PRO_5018171952" description="peptidylprolyl isomerase" evidence="7">
    <location>
        <begin position="19"/>
        <end position="412"/>
    </location>
</feature>
<dbReference type="InterPro" id="IPR044666">
    <property type="entry name" value="Cyclophilin_A-like"/>
</dbReference>
<dbReference type="InterPro" id="IPR020892">
    <property type="entry name" value="Cyclophilin-type_PPIase_CS"/>
</dbReference>
<protein>
    <recommendedName>
        <fullName evidence="3 6">peptidylprolyl isomerase</fullName>
        <ecNumber evidence="3 6">5.2.1.8</ecNumber>
    </recommendedName>
</protein>
<dbReference type="EMBL" id="REFH01000007">
    <property type="protein sequence ID" value="RMA78144.1"/>
    <property type="molecule type" value="Genomic_DNA"/>
</dbReference>
<dbReference type="PANTHER" id="PTHR45625:SF4">
    <property type="entry name" value="PEPTIDYLPROLYL ISOMERASE DOMAIN AND WD REPEAT-CONTAINING PROTEIN 1"/>
    <property type="match status" value="1"/>
</dbReference>
<comment type="catalytic activity">
    <reaction evidence="1 6">
        <text>[protein]-peptidylproline (omega=180) = [protein]-peptidylproline (omega=0)</text>
        <dbReference type="Rhea" id="RHEA:16237"/>
        <dbReference type="Rhea" id="RHEA-COMP:10747"/>
        <dbReference type="Rhea" id="RHEA-COMP:10748"/>
        <dbReference type="ChEBI" id="CHEBI:83833"/>
        <dbReference type="ChEBI" id="CHEBI:83834"/>
        <dbReference type="EC" id="5.2.1.8"/>
    </reaction>
</comment>
<dbReference type="CDD" id="cd00317">
    <property type="entry name" value="cyclophilin"/>
    <property type="match status" value="1"/>
</dbReference>